<dbReference type="Pfam" id="PF23460">
    <property type="entry name" value="ZMYND8_CC"/>
    <property type="match status" value="1"/>
</dbReference>
<keyword evidence="7" id="KW-0156">Chromatin regulator</keyword>
<dbReference type="InterPro" id="IPR056987">
    <property type="entry name" value="ZMYND8_CC"/>
</dbReference>
<dbReference type="GO" id="GO:0008270">
    <property type="term" value="F:zinc ion binding"/>
    <property type="evidence" value="ECO:0007669"/>
    <property type="project" value="UniProtKB-KW"/>
</dbReference>
<feature type="region of interest" description="Disordered" evidence="13">
    <location>
        <begin position="19"/>
        <end position="44"/>
    </location>
</feature>
<dbReference type="InterPro" id="IPR057053">
    <property type="entry name" value="MYND_ZMYND11_ZMYD8"/>
</dbReference>
<name>V5IBZ6_IXORI</name>
<dbReference type="Pfam" id="PF24324">
    <property type="entry name" value="MYND_ZMYND11_ZMYD8"/>
    <property type="match status" value="1"/>
</dbReference>
<evidence type="ECO:0000313" key="15">
    <source>
        <dbReference type="EMBL" id="JAB69896.1"/>
    </source>
</evidence>
<evidence type="ECO:0000256" key="9">
    <source>
        <dbReference type="ARBA" id="ARBA00023117"/>
    </source>
</evidence>
<dbReference type="GO" id="GO:0005694">
    <property type="term" value="C:chromosome"/>
    <property type="evidence" value="ECO:0007669"/>
    <property type="project" value="UniProtKB-SubCell"/>
</dbReference>
<keyword evidence="8" id="KW-0805">Transcription regulation</keyword>
<dbReference type="PROSITE" id="PS50865">
    <property type="entry name" value="ZF_MYND_2"/>
    <property type="match status" value="1"/>
</dbReference>
<feature type="domain" description="MYND-type" evidence="14">
    <location>
        <begin position="108"/>
        <end position="142"/>
    </location>
</feature>
<evidence type="ECO:0000256" key="1">
    <source>
        <dbReference type="ARBA" id="ARBA00004123"/>
    </source>
</evidence>
<keyword evidence="6" id="KW-0862">Zinc</keyword>
<dbReference type="GO" id="GO:0140006">
    <property type="term" value="F:histone H3 reader activity"/>
    <property type="evidence" value="ECO:0007669"/>
    <property type="project" value="UniProtKB-ARBA"/>
</dbReference>
<organism evidence="15">
    <name type="scientific">Ixodes ricinus</name>
    <name type="common">Common tick</name>
    <name type="synonym">Acarus ricinus</name>
    <dbReference type="NCBI Taxonomy" id="34613"/>
    <lineage>
        <taxon>Eukaryota</taxon>
        <taxon>Metazoa</taxon>
        <taxon>Ecdysozoa</taxon>
        <taxon>Arthropoda</taxon>
        <taxon>Chelicerata</taxon>
        <taxon>Arachnida</taxon>
        <taxon>Acari</taxon>
        <taxon>Parasitiformes</taxon>
        <taxon>Ixodida</taxon>
        <taxon>Ixodoidea</taxon>
        <taxon>Ixodidae</taxon>
        <taxon>Ixodinae</taxon>
        <taxon>Ixodes</taxon>
    </lineage>
</organism>
<dbReference type="EMBL" id="GANP01014572">
    <property type="protein sequence ID" value="JAB69896.1"/>
    <property type="molecule type" value="mRNA"/>
</dbReference>
<sequence>MKFTTKRSLSSALLASALQPPSSDCSLLPTKDNSTNNSLDASAKDSIESVRQECKEEMDEYHHILALTLKEMRICLDLEFKKATAATIEKQAAEVSKAVAETKRKQWCANCWKEAVFFCCWNTSYCDYPCQQAHWPKHMANCTQTSVSQQVQATGVSLINNGSLAEVALPDEAPPGIVNPSSLGLPASSPADILERLCVSVEEKENKTQPPVSSSSQLISIQSKVSPSQPSLLRLQRADNTSPVLAATTVKAVSSFGAILPPGLTLTTITPSKP</sequence>
<dbReference type="GO" id="GO:0005737">
    <property type="term" value="C:cytoplasm"/>
    <property type="evidence" value="ECO:0007669"/>
    <property type="project" value="TreeGrafter"/>
</dbReference>
<dbReference type="GO" id="GO:0005634">
    <property type="term" value="C:nucleus"/>
    <property type="evidence" value="ECO:0007669"/>
    <property type="project" value="UniProtKB-SubCell"/>
</dbReference>
<feature type="compositionally biased region" description="Polar residues" evidence="13">
    <location>
        <begin position="19"/>
        <end position="40"/>
    </location>
</feature>
<dbReference type="PANTHER" id="PTHR46453">
    <property type="entry name" value="PROTEIN KINASE C-BINDING PROTEIN 1"/>
    <property type="match status" value="1"/>
</dbReference>
<evidence type="ECO:0000256" key="11">
    <source>
        <dbReference type="ARBA" id="ARBA00023242"/>
    </source>
</evidence>
<dbReference type="SUPFAM" id="SSF144232">
    <property type="entry name" value="HIT/MYND zinc finger-like"/>
    <property type="match status" value="1"/>
</dbReference>
<evidence type="ECO:0000256" key="3">
    <source>
        <dbReference type="ARBA" id="ARBA00022454"/>
    </source>
</evidence>
<keyword evidence="10" id="KW-0804">Transcription</keyword>
<evidence type="ECO:0000256" key="12">
    <source>
        <dbReference type="PROSITE-ProRule" id="PRU00134"/>
    </source>
</evidence>
<dbReference type="PROSITE" id="PS01360">
    <property type="entry name" value="ZF_MYND_1"/>
    <property type="match status" value="1"/>
</dbReference>
<reference evidence="15" key="1">
    <citation type="journal article" date="2015" name="Sci. Rep.">
        <title>Tissue- and time-dependent transcription in Ixodes ricinus salivary glands and midguts when blood feeding on the vertebrate host.</title>
        <authorList>
            <person name="Kotsyfakis M."/>
            <person name="Schwarz A."/>
            <person name="Erhart J."/>
            <person name="Ribeiro J.M."/>
        </authorList>
    </citation>
    <scope>NUCLEOTIDE SEQUENCE</scope>
    <source>
        <tissue evidence="15">Salivary gland and midgut</tissue>
    </source>
</reference>
<evidence type="ECO:0000256" key="13">
    <source>
        <dbReference type="SAM" id="MobiDB-lite"/>
    </source>
</evidence>
<keyword evidence="5 12" id="KW-0863">Zinc-finger</keyword>
<dbReference type="FunFam" id="6.10.140.2220:FF:000002">
    <property type="entry name" value="Protein kinase C-binding protein 1 isoform C"/>
    <property type="match status" value="1"/>
</dbReference>
<accession>V5IBZ6</accession>
<keyword evidence="9" id="KW-0103">Bromodomain</keyword>
<keyword evidence="4" id="KW-0479">Metal-binding</keyword>
<evidence type="ECO:0000256" key="6">
    <source>
        <dbReference type="ARBA" id="ARBA00022833"/>
    </source>
</evidence>
<evidence type="ECO:0000256" key="10">
    <source>
        <dbReference type="ARBA" id="ARBA00023163"/>
    </source>
</evidence>
<dbReference type="InterPro" id="IPR002893">
    <property type="entry name" value="Znf_MYND"/>
</dbReference>
<dbReference type="AlphaFoldDB" id="V5IBZ6"/>
<dbReference type="GO" id="GO:0003714">
    <property type="term" value="F:transcription corepressor activity"/>
    <property type="evidence" value="ECO:0007669"/>
    <property type="project" value="TreeGrafter"/>
</dbReference>
<evidence type="ECO:0000259" key="14">
    <source>
        <dbReference type="PROSITE" id="PS50865"/>
    </source>
</evidence>
<protein>
    <recommendedName>
        <fullName evidence="14">MYND-type domain-containing protein</fullName>
    </recommendedName>
</protein>
<keyword evidence="3" id="KW-0158">Chromosome</keyword>
<evidence type="ECO:0000256" key="8">
    <source>
        <dbReference type="ARBA" id="ARBA00023015"/>
    </source>
</evidence>
<dbReference type="Gene3D" id="6.10.140.2220">
    <property type="match status" value="1"/>
</dbReference>
<keyword evidence="11" id="KW-0539">Nucleus</keyword>
<evidence type="ECO:0000256" key="4">
    <source>
        <dbReference type="ARBA" id="ARBA00022723"/>
    </source>
</evidence>
<comment type="subcellular location">
    <subcellularLocation>
        <location evidence="2">Chromosome</location>
    </subcellularLocation>
    <subcellularLocation>
        <location evidence="1">Nucleus</location>
    </subcellularLocation>
</comment>
<evidence type="ECO:0000256" key="7">
    <source>
        <dbReference type="ARBA" id="ARBA00022853"/>
    </source>
</evidence>
<evidence type="ECO:0000256" key="2">
    <source>
        <dbReference type="ARBA" id="ARBA00004286"/>
    </source>
</evidence>
<proteinExistence type="evidence at transcript level"/>
<dbReference type="PANTHER" id="PTHR46453:SF5">
    <property type="entry name" value="PROTEIN KINASE C-BINDING PROTEIN 1 ISOFORM X1"/>
    <property type="match status" value="1"/>
</dbReference>
<evidence type="ECO:0000256" key="5">
    <source>
        <dbReference type="ARBA" id="ARBA00022771"/>
    </source>
</evidence>